<dbReference type="Gene3D" id="3.30.1810.10">
    <property type="entry name" value="YdfO-like"/>
    <property type="match status" value="1"/>
</dbReference>
<dbReference type="EMBL" id="BLLH01000002">
    <property type="protein sequence ID" value="GFH40051.1"/>
    <property type="molecule type" value="Genomic_DNA"/>
</dbReference>
<dbReference type="Pfam" id="PF07166">
    <property type="entry name" value="DUF1398"/>
    <property type="match status" value="1"/>
</dbReference>
<dbReference type="RefSeq" id="WP_172355241.1">
    <property type="nucleotide sequence ID" value="NZ_BLLH01000002.1"/>
</dbReference>
<dbReference type="Proteomes" id="UP000475928">
    <property type="component" value="Unassembled WGS sequence"/>
</dbReference>
<name>A0A6A0B699_9LACT</name>
<comment type="caution">
    <text evidence="1">The sequence shown here is derived from an EMBL/GenBank/DDBJ whole genome shotgun (WGS) entry which is preliminary data.</text>
</comment>
<evidence type="ECO:0000313" key="2">
    <source>
        <dbReference type="Proteomes" id="UP000475928"/>
    </source>
</evidence>
<dbReference type="InterPro" id="IPR036696">
    <property type="entry name" value="YdfO-like_sf"/>
</dbReference>
<organism evidence="1 2">
    <name type="scientific">Pseudolactococcus insecticola</name>
    <dbReference type="NCBI Taxonomy" id="2709158"/>
    <lineage>
        <taxon>Bacteria</taxon>
        <taxon>Bacillati</taxon>
        <taxon>Bacillota</taxon>
        <taxon>Bacilli</taxon>
        <taxon>Lactobacillales</taxon>
        <taxon>Streptococcaceae</taxon>
        <taxon>Pseudolactococcus</taxon>
    </lineage>
</organism>
<dbReference type="SUPFAM" id="SSF160419">
    <property type="entry name" value="YdfO-like"/>
    <property type="match status" value="1"/>
</dbReference>
<accession>A0A6A0B699</accession>
<sequence length="129" mass="14071">MLDIKAMQMAINQEKNAGGFADLMKQFMMLGVTQYDYLVSDGIYRFSDGDVTADFQMNGVPKTVSEQSSAEKITAAVRSAQAGQISFETFCDLAGQAGVSYWTSDLTAKRVSYYDARGKVLLSEPIPGL</sequence>
<evidence type="ECO:0000313" key="1">
    <source>
        <dbReference type="EMBL" id="GFH40051.1"/>
    </source>
</evidence>
<keyword evidence="2" id="KW-1185">Reference proteome</keyword>
<dbReference type="AlphaFoldDB" id="A0A6A0B699"/>
<reference evidence="1 2" key="1">
    <citation type="submission" date="2020-02" db="EMBL/GenBank/DDBJ databases">
        <title>Draft genome sequence of Lactococcus sp. Hs20B0-1.</title>
        <authorList>
            <person name="Noda S."/>
            <person name="Yuki M."/>
            <person name="Ohkuma M."/>
        </authorList>
    </citation>
    <scope>NUCLEOTIDE SEQUENCE [LARGE SCALE GENOMIC DNA]</scope>
    <source>
        <strain evidence="1 2">Hs20B0-1</strain>
    </source>
</reference>
<protein>
    <submittedName>
        <fullName evidence="1">DUF1398 domain-containing protein</fullName>
    </submittedName>
</protein>
<proteinExistence type="predicted"/>
<dbReference type="InterPro" id="IPR009833">
    <property type="entry name" value="DUF1398"/>
</dbReference>
<gene>
    <name evidence="1" type="ORF">Hs20B_04490</name>
</gene>